<reference evidence="2 3" key="1">
    <citation type="submission" date="2024-05" db="EMBL/GenBank/DDBJ databases">
        <title>Genome Sequence and Characterization of the New Strain Purple Sulfur Bacterium of Genus Thioalkalicoccus.</title>
        <authorList>
            <person name="Bryantseva I.A."/>
            <person name="Kyndt J.A."/>
            <person name="Imhoff J.F."/>
        </authorList>
    </citation>
    <scope>NUCLEOTIDE SEQUENCE [LARGE SCALE GENOMIC DNA]</scope>
    <source>
        <strain evidence="2 3">Um2</strain>
    </source>
</reference>
<feature type="domain" description="Cell wall hydrolase SleB" evidence="1">
    <location>
        <begin position="78"/>
        <end position="187"/>
    </location>
</feature>
<comment type="caution">
    <text evidence="2">The sequence shown here is derived from an EMBL/GenBank/DDBJ whole genome shotgun (WGS) entry which is preliminary data.</text>
</comment>
<accession>A0ABV4BDC6</accession>
<proteinExistence type="predicted"/>
<dbReference type="Pfam" id="PF07486">
    <property type="entry name" value="Hydrolase_2"/>
    <property type="match status" value="1"/>
</dbReference>
<evidence type="ECO:0000313" key="2">
    <source>
        <dbReference type="EMBL" id="MEY6431814.1"/>
    </source>
</evidence>
<dbReference type="InterPro" id="IPR042047">
    <property type="entry name" value="SleB_dom1"/>
</dbReference>
<dbReference type="EMBL" id="JBDKXB010000004">
    <property type="protein sequence ID" value="MEY6431814.1"/>
    <property type="molecule type" value="Genomic_DNA"/>
</dbReference>
<protein>
    <submittedName>
        <fullName evidence="2">Cell wall hydrolase</fullName>
    </submittedName>
</protein>
<keyword evidence="2" id="KW-0378">Hydrolase</keyword>
<gene>
    <name evidence="2" type="ORF">ABC977_05250</name>
</gene>
<name>A0ABV4BDC6_9GAMM</name>
<dbReference type="Gene3D" id="1.10.10.2520">
    <property type="entry name" value="Cell wall hydrolase SleB, domain 1"/>
    <property type="match status" value="1"/>
</dbReference>
<keyword evidence="3" id="KW-1185">Reference proteome</keyword>
<dbReference type="InterPro" id="IPR011105">
    <property type="entry name" value="Cell_wall_hydrolase_SleB"/>
</dbReference>
<dbReference type="GO" id="GO:0016787">
    <property type="term" value="F:hydrolase activity"/>
    <property type="evidence" value="ECO:0007669"/>
    <property type="project" value="UniProtKB-KW"/>
</dbReference>
<dbReference type="RefSeq" id="WP_369666196.1">
    <property type="nucleotide sequence ID" value="NZ_JBDKXB010000004.1"/>
</dbReference>
<organism evidence="2 3">
    <name type="scientific">Thioalkalicoccus limnaeus</name>
    <dbReference type="NCBI Taxonomy" id="120681"/>
    <lineage>
        <taxon>Bacteria</taxon>
        <taxon>Pseudomonadati</taxon>
        <taxon>Pseudomonadota</taxon>
        <taxon>Gammaproteobacteria</taxon>
        <taxon>Chromatiales</taxon>
        <taxon>Chromatiaceae</taxon>
        <taxon>Thioalkalicoccus</taxon>
    </lineage>
</organism>
<sequence length="207" mass="22432">MSIVLRSVAIAAALTVLVGDITSPDADIVTGAAVAEIEVAMLESPRASVEPAPQPEPPSIPKRELECLALNIYHEARSEPKTGQIAVAAVTLNRVQSTIFPDSVCAVVKQGGPRLHRCQFSWYCDGKSDEPTERRAWDKARDLAYRSLLGAFDDPTGGATHYHANYVDPHWAAVYEPTVQLGRHHFYRSTALPSLQVALAESTSSVN</sequence>
<evidence type="ECO:0000259" key="1">
    <source>
        <dbReference type="Pfam" id="PF07486"/>
    </source>
</evidence>
<evidence type="ECO:0000313" key="3">
    <source>
        <dbReference type="Proteomes" id="UP001564408"/>
    </source>
</evidence>
<dbReference type="Proteomes" id="UP001564408">
    <property type="component" value="Unassembled WGS sequence"/>
</dbReference>